<organism evidence="1 2">
    <name type="scientific">Mycobacterium aquaticum</name>
    <dbReference type="NCBI Taxonomy" id="1927124"/>
    <lineage>
        <taxon>Bacteria</taxon>
        <taxon>Bacillati</taxon>
        <taxon>Actinomycetota</taxon>
        <taxon>Actinomycetes</taxon>
        <taxon>Mycobacteriales</taxon>
        <taxon>Mycobacteriaceae</taxon>
        <taxon>Mycobacterium</taxon>
    </lineage>
</organism>
<comment type="caution">
    <text evidence="1">The sequence shown here is derived from an EMBL/GenBank/DDBJ whole genome shotgun (WGS) entry which is preliminary data.</text>
</comment>
<reference evidence="1 2" key="1">
    <citation type="submission" date="2017-02" db="EMBL/GenBank/DDBJ databases">
        <title>The new phylogeny of genus Mycobacterium.</title>
        <authorList>
            <person name="Tortoli E."/>
            <person name="Trovato A."/>
            <person name="Cirillo D.M."/>
        </authorList>
    </citation>
    <scope>NUCLEOTIDE SEQUENCE [LARGE SCALE GENOMIC DNA]</scope>
    <source>
        <strain evidence="1 2">RW6</strain>
    </source>
</reference>
<dbReference type="Proteomes" id="UP000192448">
    <property type="component" value="Unassembled WGS sequence"/>
</dbReference>
<protein>
    <submittedName>
        <fullName evidence="1">Uncharacterized protein</fullName>
    </submittedName>
</protein>
<evidence type="ECO:0000313" key="1">
    <source>
        <dbReference type="EMBL" id="ORA25206.1"/>
    </source>
</evidence>
<name>A0A1X0A693_9MYCO</name>
<sequence length="90" mass="9724">MVDEVTVIDVREPADGQAGCVSARVGEFGPEICYAVGHEYGEWYVSLNEVLFAAAGVDYQHTHVAGGRRDAEQLVRLLAALYGRIAEVDA</sequence>
<dbReference type="RefSeq" id="WP_083169824.1">
    <property type="nucleotide sequence ID" value="NZ_MVHF01000054.1"/>
</dbReference>
<accession>A0A1X0A693</accession>
<proteinExistence type="predicted"/>
<evidence type="ECO:0000313" key="2">
    <source>
        <dbReference type="Proteomes" id="UP000192448"/>
    </source>
</evidence>
<dbReference type="EMBL" id="MVHF01000054">
    <property type="protein sequence ID" value="ORA25206.1"/>
    <property type="molecule type" value="Genomic_DNA"/>
</dbReference>
<dbReference type="AlphaFoldDB" id="A0A1X0A693"/>
<keyword evidence="2" id="KW-1185">Reference proteome</keyword>
<dbReference type="STRING" id="1927124.BST13_33340"/>
<gene>
    <name evidence="1" type="ORF">BST13_33340</name>
</gene>